<dbReference type="AlphaFoldDB" id="A0A091ATT3"/>
<comment type="caution">
    <text evidence="8">The sequence shown here is derived from an EMBL/GenBank/DDBJ whole genome shotgun (WGS) entry which is preliminary data.</text>
</comment>
<dbReference type="GO" id="GO:1902201">
    <property type="term" value="P:negative regulation of bacterial-type flagellum-dependent cell motility"/>
    <property type="evidence" value="ECO:0007669"/>
    <property type="project" value="TreeGrafter"/>
</dbReference>
<dbReference type="NCBIfam" id="TIGR00254">
    <property type="entry name" value="GGDEF"/>
    <property type="match status" value="1"/>
</dbReference>
<protein>
    <recommendedName>
        <fullName evidence="2">diguanylate cyclase</fullName>
        <ecNumber evidence="2">2.7.7.65</ecNumber>
    </recommendedName>
</protein>
<dbReference type="SUPFAM" id="SSF55073">
    <property type="entry name" value="Nucleotide cyclase"/>
    <property type="match status" value="1"/>
</dbReference>
<dbReference type="PANTHER" id="PTHR45138">
    <property type="entry name" value="REGULATORY COMPONENTS OF SENSORY TRANSDUCTION SYSTEM"/>
    <property type="match status" value="1"/>
</dbReference>
<dbReference type="EC" id="2.7.7.65" evidence="2"/>
<evidence type="ECO:0000256" key="4">
    <source>
        <dbReference type="SAM" id="Coils"/>
    </source>
</evidence>
<accession>A0A091ATT3</accession>
<dbReference type="eggNOG" id="COG3706">
    <property type="taxonomic scope" value="Bacteria"/>
</dbReference>
<proteinExistence type="predicted"/>
<name>A0A091ATT3_9GAMM</name>
<evidence type="ECO:0000259" key="7">
    <source>
        <dbReference type="PROSITE" id="PS50887"/>
    </source>
</evidence>
<keyword evidence="4" id="KW-0175">Coiled coil</keyword>
<evidence type="ECO:0000256" key="6">
    <source>
        <dbReference type="SAM" id="SignalP"/>
    </source>
</evidence>
<reference evidence="8 9" key="1">
    <citation type="submission" date="2013-09" db="EMBL/GenBank/DDBJ databases">
        <title>Genome sequencing of Arenimonas metalli.</title>
        <authorList>
            <person name="Chen F."/>
            <person name="Wang G."/>
        </authorList>
    </citation>
    <scope>NUCLEOTIDE SEQUENCE [LARGE SCALE GENOMIC DNA]</scope>
    <source>
        <strain evidence="8 9">CF5-1</strain>
    </source>
</reference>
<evidence type="ECO:0000313" key="9">
    <source>
        <dbReference type="Proteomes" id="UP000029393"/>
    </source>
</evidence>
<dbReference type="EMBL" id="AVCK01000044">
    <property type="protein sequence ID" value="KFN42751.1"/>
    <property type="molecule type" value="Genomic_DNA"/>
</dbReference>
<keyword evidence="9" id="KW-1185">Reference proteome</keyword>
<dbReference type="GO" id="GO:0043709">
    <property type="term" value="P:cell adhesion involved in single-species biofilm formation"/>
    <property type="evidence" value="ECO:0007669"/>
    <property type="project" value="TreeGrafter"/>
</dbReference>
<keyword evidence="6" id="KW-0732">Signal</keyword>
<dbReference type="InterPro" id="IPR050469">
    <property type="entry name" value="Diguanylate_Cyclase"/>
</dbReference>
<dbReference type="PANTHER" id="PTHR45138:SF9">
    <property type="entry name" value="DIGUANYLATE CYCLASE DGCM-RELATED"/>
    <property type="match status" value="1"/>
</dbReference>
<dbReference type="InterPro" id="IPR015943">
    <property type="entry name" value="WD40/YVTN_repeat-like_dom_sf"/>
</dbReference>
<dbReference type="InterPro" id="IPR029787">
    <property type="entry name" value="Nucleotide_cyclase"/>
</dbReference>
<dbReference type="PATRIC" id="fig|1384056.3.peg.2229"/>
<comment type="catalytic activity">
    <reaction evidence="3">
        <text>2 GTP = 3',3'-c-di-GMP + 2 diphosphate</text>
        <dbReference type="Rhea" id="RHEA:24898"/>
        <dbReference type="ChEBI" id="CHEBI:33019"/>
        <dbReference type="ChEBI" id="CHEBI:37565"/>
        <dbReference type="ChEBI" id="CHEBI:58805"/>
        <dbReference type="EC" id="2.7.7.65"/>
    </reaction>
</comment>
<dbReference type="SUPFAM" id="SSF101898">
    <property type="entry name" value="NHL repeat"/>
    <property type="match status" value="1"/>
</dbReference>
<dbReference type="FunFam" id="3.30.70.270:FF:000001">
    <property type="entry name" value="Diguanylate cyclase domain protein"/>
    <property type="match status" value="1"/>
</dbReference>
<keyword evidence="5" id="KW-0472">Membrane</keyword>
<evidence type="ECO:0000313" key="8">
    <source>
        <dbReference type="EMBL" id="KFN42751.1"/>
    </source>
</evidence>
<dbReference type="GO" id="GO:0005886">
    <property type="term" value="C:plasma membrane"/>
    <property type="evidence" value="ECO:0007669"/>
    <property type="project" value="TreeGrafter"/>
</dbReference>
<dbReference type="Gene3D" id="3.30.70.270">
    <property type="match status" value="1"/>
</dbReference>
<dbReference type="Pfam" id="PF00990">
    <property type="entry name" value="GGDEF"/>
    <property type="match status" value="1"/>
</dbReference>
<feature type="coiled-coil region" evidence="4">
    <location>
        <begin position="773"/>
        <end position="800"/>
    </location>
</feature>
<feature type="signal peptide" evidence="6">
    <location>
        <begin position="1"/>
        <end position="24"/>
    </location>
</feature>
<dbReference type="RefSeq" id="WP_052575418.1">
    <property type="nucleotide sequence ID" value="NZ_AVCK01000044.1"/>
</dbReference>
<dbReference type="SMART" id="SM00267">
    <property type="entry name" value="GGDEF"/>
    <property type="match status" value="1"/>
</dbReference>
<dbReference type="PROSITE" id="PS50887">
    <property type="entry name" value="GGDEF"/>
    <property type="match status" value="1"/>
</dbReference>
<dbReference type="GO" id="GO:0052621">
    <property type="term" value="F:diguanylate cyclase activity"/>
    <property type="evidence" value="ECO:0007669"/>
    <property type="project" value="UniProtKB-EC"/>
</dbReference>
<dbReference type="OrthoDB" id="176203at2"/>
<dbReference type="eggNOG" id="COG3292">
    <property type="taxonomic scope" value="Bacteria"/>
</dbReference>
<dbReference type="InterPro" id="IPR000160">
    <property type="entry name" value="GGDEF_dom"/>
</dbReference>
<evidence type="ECO:0000256" key="5">
    <source>
        <dbReference type="SAM" id="Phobius"/>
    </source>
</evidence>
<dbReference type="Gene3D" id="2.60.40.10">
    <property type="entry name" value="Immunoglobulins"/>
    <property type="match status" value="1"/>
</dbReference>
<dbReference type="Proteomes" id="UP000029393">
    <property type="component" value="Unassembled WGS sequence"/>
</dbReference>
<feature type="chain" id="PRO_5001868710" description="diguanylate cyclase" evidence="6">
    <location>
        <begin position="25"/>
        <end position="956"/>
    </location>
</feature>
<gene>
    <name evidence="8" type="ORF">N787_03605</name>
</gene>
<dbReference type="Gene3D" id="2.130.10.10">
    <property type="entry name" value="YVTN repeat-like/Quinoprotein amine dehydrogenase"/>
    <property type="match status" value="1"/>
</dbReference>
<evidence type="ECO:0000256" key="3">
    <source>
        <dbReference type="ARBA" id="ARBA00034247"/>
    </source>
</evidence>
<evidence type="ECO:0000256" key="2">
    <source>
        <dbReference type="ARBA" id="ARBA00012528"/>
    </source>
</evidence>
<keyword evidence="5" id="KW-0812">Transmembrane</keyword>
<dbReference type="InterPro" id="IPR043128">
    <property type="entry name" value="Rev_trsase/Diguanyl_cyclase"/>
</dbReference>
<dbReference type="CDD" id="cd01949">
    <property type="entry name" value="GGDEF"/>
    <property type="match status" value="1"/>
</dbReference>
<feature type="domain" description="GGDEF" evidence="7">
    <location>
        <begin position="828"/>
        <end position="956"/>
    </location>
</feature>
<keyword evidence="5" id="KW-1133">Transmembrane helix</keyword>
<dbReference type="InterPro" id="IPR013783">
    <property type="entry name" value="Ig-like_fold"/>
</dbReference>
<feature type="transmembrane region" description="Helical" evidence="5">
    <location>
        <begin position="740"/>
        <end position="762"/>
    </location>
</feature>
<evidence type="ECO:0000256" key="1">
    <source>
        <dbReference type="ARBA" id="ARBA00001946"/>
    </source>
</evidence>
<comment type="cofactor">
    <cofactor evidence="1">
        <name>Mg(2+)</name>
        <dbReference type="ChEBI" id="CHEBI:18420"/>
    </cofactor>
</comment>
<organism evidence="8 9">
    <name type="scientific">Arenimonas metalli CF5-1</name>
    <dbReference type="NCBI Taxonomy" id="1384056"/>
    <lineage>
        <taxon>Bacteria</taxon>
        <taxon>Pseudomonadati</taxon>
        <taxon>Pseudomonadota</taxon>
        <taxon>Gammaproteobacteria</taxon>
        <taxon>Lysobacterales</taxon>
        <taxon>Lysobacteraceae</taxon>
        <taxon>Arenimonas</taxon>
    </lineage>
</organism>
<sequence>MSPLTLLSALVLAVACLAAPTATATALPGDPLARHFSSEETHASPSHFDVTTGANGELFVGNYDGVLHYDGVDWRLIALPANVAARSVATGTDGLVYVGSYDGFGRLVRNGEGDFVYEELLTRAGLRGEDRHVGIVWEVMATDAGVWFHTERALHFLPYDEGAARRWPLPAEVRSFYAVGAELLVRVNGKGVCRFDDGEFELLPGGDVFADRALSGVIPREGWNLMVADDGLFISDDDGIRRMSGAADKRVAGKSAYVAQALDDGSVVIGTQDGELIRIGADLQPREILDLGGFAVRALGLDREGGLWVATEGDLVRLSLPSPWSFLGQDHGLVGSPNDFEWYDGAVWLASSRGLQRMTLRPDGGVANERLPWTAFEAQALHASEGGLLVGIREGLLVLDPGAREPRKLFEHPFHGVYGLMESEHDAGLVYAATASELMMLRRPAGRWEIAATIPFDGISAYGIEEAGPGELWLGDSRGPVQRWRIDLDTGQLVEREVFDDARGLPVDPDTGTSVFRLDDRIHAVSGGAGFRFDGERFVPDQAPPVTLVDRPDELVVEHTPLGDFAFTTRQLWRRAPGEDDWQQVYPGASFAAGYSNLRMSRDGVLRVATWDGLLQYNPNEVEARPQPLRLVMERVTARGPAGETLSLPTRTVGEPVQVPPGYGLSLRFGMVSMESGAEFRYLLHGVTPDWSDWTDRDLTIRALAAGDYSLEVQARTRNGRQAAAMNYRFRVEPRWYEQWWVIAFALVALAALAVALTLWAVRQRTERYLAANRRLESRIAERTRELEELNRKLAELVTEDALTGVANRRALENGLRREWFRCLDQRRPLSVLMIDVDHFKAYNDTHGHLEGDVQLRGIAQRLNQQHDPQRELLARYGGEEFALLLPGVHPDEALRRAEMIRAAIATSDAGMTVSVGVAGFVPDVQVEPDALLRRADAALYVAKRAGRNRVAADGG</sequence>
<dbReference type="STRING" id="1384056.N787_03605"/>